<dbReference type="RefSeq" id="WP_302714221.1">
    <property type="nucleotide sequence ID" value="NZ_JAULRT010000062.1"/>
</dbReference>
<keyword evidence="3" id="KW-1185">Reference proteome</keyword>
<keyword evidence="1" id="KW-0732">Signal</keyword>
<protein>
    <recommendedName>
        <fullName evidence="4">Solute-binding protein family 3/N-terminal domain-containing protein</fullName>
    </recommendedName>
</protein>
<dbReference type="Gene3D" id="3.40.190.10">
    <property type="entry name" value="Periplasmic binding protein-like II"/>
    <property type="match status" value="1"/>
</dbReference>
<dbReference type="SUPFAM" id="SSF53850">
    <property type="entry name" value="Periplasmic binding protein-like II"/>
    <property type="match status" value="1"/>
</dbReference>
<gene>
    <name evidence="2" type="ORF">QWI16_14765</name>
</gene>
<accession>A0ABT8TIN3</accession>
<evidence type="ECO:0000313" key="3">
    <source>
        <dbReference type="Proteomes" id="UP001168380"/>
    </source>
</evidence>
<dbReference type="Proteomes" id="UP001168380">
    <property type="component" value="Unassembled WGS sequence"/>
</dbReference>
<feature type="chain" id="PRO_5046666105" description="Solute-binding protein family 3/N-terminal domain-containing protein" evidence="1">
    <location>
        <begin position="24"/>
        <end position="299"/>
    </location>
</feature>
<name>A0ABT8TIN3_9GAMM</name>
<evidence type="ECO:0008006" key="4">
    <source>
        <dbReference type="Google" id="ProtNLM"/>
    </source>
</evidence>
<evidence type="ECO:0000313" key="2">
    <source>
        <dbReference type="EMBL" id="MDO3383440.1"/>
    </source>
</evidence>
<reference evidence="2" key="1">
    <citation type="submission" date="2023-07" db="EMBL/GenBank/DDBJ databases">
        <title>Gilvimarinus algae sp. nov., isolated from the surface of Kelp.</title>
        <authorList>
            <person name="Sun Y.Y."/>
            <person name="Gong Y."/>
            <person name="Du Z.J."/>
        </authorList>
    </citation>
    <scope>NUCLEOTIDE SEQUENCE</scope>
    <source>
        <strain evidence="2">SDUM040014</strain>
    </source>
</reference>
<proteinExistence type="predicted"/>
<feature type="signal peptide" evidence="1">
    <location>
        <begin position="1"/>
        <end position="23"/>
    </location>
</feature>
<dbReference type="EMBL" id="JAULRT010000062">
    <property type="protein sequence ID" value="MDO3383440.1"/>
    <property type="molecule type" value="Genomic_DNA"/>
</dbReference>
<evidence type="ECO:0000256" key="1">
    <source>
        <dbReference type="SAM" id="SignalP"/>
    </source>
</evidence>
<organism evidence="2 3">
    <name type="scientific">Gilvimarinus algae</name>
    <dbReference type="NCBI Taxonomy" id="3058037"/>
    <lineage>
        <taxon>Bacteria</taxon>
        <taxon>Pseudomonadati</taxon>
        <taxon>Pseudomonadota</taxon>
        <taxon>Gammaproteobacteria</taxon>
        <taxon>Cellvibrionales</taxon>
        <taxon>Cellvibrionaceae</taxon>
        <taxon>Gilvimarinus</taxon>
    </lineage>
</organism>
<sequence>MAKRAIALTTLLTLLTLCGVTQPSEPQVFTYRTPSSSADHRFSYEVELLRLALERTVPEYGPFQLQPGFSMNLPRAMAIARANALENLVIKTSYSDTLAEEFDYPPYPIDRGIFSYRICFVNNAKRQSVAKADSLEQMRAFTIGQGVGWLDVEILRYNGLTVTESPSYESLFPMLAAGRLDLVCRAQNEVAIEWEHFGALGGFSIDDSFAFYYPLPRFFWVHKSNPLAFQRLSKGLEIIYRDGTALELWKKYYEASLAKVTLTDRRIYVLKNPYLKHINPAYKDFFLNREATQLIEKSD</sequence>
<comment type="caution">
    <text evidence="2">The sequence shown here is derived from an EMBL/GenBank/DDBJ whole genome shotgun (WGS) entry which is preliminary data.</text>
</comment>